<keyword evidence="1" id="KW-0812">Transmembrane</keyword>
<evidence type="ECO:0000313" key="3">
    <source>
        <dbReference type="Proteomes" id="UP000184207"/>
    </source>
</evidence>
<accession>A0A1M7SBZ0</accession>
<feature type="transmembrane region" description="Helical" evidence="1">
    <location>
        <begin position="12"/>
        <end position="35"/>
    </location>
</feature>
<dbReference type="AlphaFoldDB" id="A0A1M7SBZ0"/>
<keyword evidence="1" id="KW-1133">Transmembrane helix</keyword>
<dbReference type="RefSeq" id="WP_072758464.1">
    <property type="nucleotide sequence ID" value="NZ_FRDJ01000003.1"/>
</dbReference>
<feature type="transmembrane region" description="Helical" evidence="1">
    <location>
        <begin position="41"/>
        <end position="61"/>
    </location>
</feature>
<name>A0A1M7SBZ0_FERGO</name>
<dbReference type="STRING" id="1121883.SAMN02745226_00725"/>
<organism evidence="2 3">
    <name type="scientific">Fervidobacterium gondwanense DSM 13020</name>
    <dbReference type="NCBI Taxonomy" id="1121883"/>
    <lineage>
        <taxon>Bacteria</taxon>
        <taxon>Thermotogati</taxon>
        <taxon>Thermotogota</taxon>
        <taxon>Thermotogae</taxon>
        <taxon>Thermotogales</taxon>
        <taxon>Fervidobacteriaceae</taxon>
        <taxon>Fervidobacterium</taxon>
    </lineage>
</organism>
<evidence type="ECO:0000313" key="2">
    <source>
        <dbReference type="EMBL" id="SHN56030.1"/>
    </source>
</evidence>
<keyword evidence="1" id="KW-0472">Membrane</keyword>
<dbReference type="OrthoDB" id="37599at2"/>
<sequence length="129" mass="14473">MIKLIKTKIDDSYLFLLRLIVYITLFAFAEFTFAMLFGYKVVAIGILIGTAGMVLGLFSLLKGKKRIVSLADGKIVLELGYFIRYLLYTSLFLFSAIAFGSPLQGILGVFVGLLNAKIVAFLFAWRWLK</sequence>
<evidence type="ECO:0008006" key="4">
    <source>
        <dbReference type="Google" id="ProtNLM"/>
    </source>
</evidence>
<gene>
    <name evidence="2" type="ORF">SAMN02745226_00725</name>
</gene>
<dbReference type="Proteomes" id="UP000184207">
    <property type="component" value="Unassembled WGS sequence"/>
</dbReference>
<feature type="transmembrane region" description="Helical" evidence="1">
    <location>
        <begin position="82"/>
        <end position="100"/>
    </location>
</feature>
<keyword evidence="3" id="KW-1185">Reference proteome</keyword>
<dbReference type="EMBL" id="FRDJ01000003">
    <property type="protein sequence ID" value="SHN56030.1"/>
    <property type="molecule type" value="Genomic_DNA"/>
</dbReference>
<evidence type="ECO:0000256" key="1">
    <source>
        <dbReference type="SAM" id="Phobius"/>
    </source>
</evidence>
<reference evidence="3" key="1">
    <citation type="submission" date="2016-12" db="EMBL/GenBank/DDBJ databases">
        <authorList>
            <person name="Varghese N."/>
            <person name="Submissions S."/>
        </authorList>
    </citation>
    <scope>NUCLEOTIDE SEQUENCE [LARGE SCALE GENOMIC DNA]</scope>
    <source>
        <strain evidence="3">DSM 13020</strain>
    </source>
</reference>
<feature type="transmembrane region" description="Helical" evidence="1">
    <location>
        <begin position="106"/>
        <end position="128"/>
    </location>
</feature>
<proteinExistence type="predicted"/>
<protein>
    <recommendedName>
        <fullName evidence="4">ATP synthase I chain</fullName>
    </recommendedName>
</protein>